<dbReference type="PROSITE" id="PS01125">
    <property type="entry name" value="ROK"/>
    <property type="match status" value="1"/>
</dbReference>
<reference evidence="3 4" key="1">
    <citation type="submission" date="2019-06" db="EMBL/GenBank/DDBJ databases">
        <title>Sequencing the genomes of 1000 actinobacteria strains.</title>
        <authorList>
            <person name="Klenk H.-P."/>
        </authorList>
    </citation>
    <scope>NUCLEOTIDE SEQUENCE [LARGE SCALE GENOMIC DNA]</scope>
    <source>
        <strain evidence="3 4">DSM 45015</strain>
    </source>
</reference>
<dbReference type="PANTHER" id="PTHR18964:SF173">
    <property type="entry name" value="GLUCOKINASE"/>
    <property type="match status" value="1"/>
</dbReference>
<dbReference type="InterPro" id="IPR049874">
    <property type="entry name" value="ROK_cs"/>
</dbReference>
<dbReference type="Proteomes" id="UP000317422">
    <property type="component" value="Unassembled WGS sequence"/>
</dbReference>
<dbReference type="GO" id="GO:0016301">
    <property type="term" value="F:kinase activity"/>
    <property type="evidence" value="ECO:0007669"/>
    <property type="project" value="UniProtKB-KW"/>
</dbReference>
<dbReference type="RefSeq" id="WP_141923503.1">
    <property type="nucleotide sequence ID" value="NZ_VFQC01000001.1"/>
</dbReference>
<dbReference type="AlphaFoldDB" id="A0A543NJF4"/>
<dbReference type="SUPFAM" id="SSF46785">
    <property type="entry name" value="Winged helix' DNA-binding domain"/>
    <property type="match status" value="1"/>
</dbReference>
<proteinExistence type="inferred from homology"/>
<feature type="domain" description="DUF7343" evidence="2">
    <location>
        <begin position="18"/>
        <end position="64"/>
    </location>
</feature>
<dbReference type="InterPro" id="IPR000600">
    <property type="entry name" value="ROK"/>
</dbReference>
<dbReference type="Gene3D" id="3.30.420.40">
    <property type="match status" value="2"/>
</dbReference>
<evidence type="ECO:0000256" key="1">
    <source>
        <dbReference type="ARBA" id="ARBA00006479"/>
    </source>
</evidence>
<dbReference type="Pfam" id="PF24034">
    <property type="entry name" value="DUF7343"/>
    <property type="match status" value="1"/>
</dbReference>
<dbReference type="InterPro" id="IPR055767">
    <property type="entry name" value="DUF7343"/>
</dbReference>
<keyword evidence="4" id="KW-1185">Reference proteome</keyword>
<accession>A0A543NJF4</accession>
<gene>
    <name evidence="3" type="ORF">FHX37_1848</name>
</gene>
<dbReference type="InterPro" id="IPR036390">
    <property type="entry name" value="WH_DNA-bd_sf"/>
</dbReference>
<dbReference type="InterPro" id="IPR043129">
    <property type="entry name" value="ATPase_NBD"/>
</dbReference>
<evidence type="ECO:0000313" key="3">
    <source>
        <dbReference type="EMBL" id="TQN31924.1"/>
    </source>
</evidence>
<dbReference type="OrthoDB" id="3863906at2"/>
<comment type="caution">
    <text evidence="3">The sequence shown here is derived from an EMBL/GenBank/DDBJ whole genome shotgun (WGS) entry which is preliminary data.</text>
</comment>
<dbReference type="EMBL" id="VFQC01000001">
    <property type="protein sequence ID" value="TQN31924.1"/>
    <property type="molecule type" value="Genomic_DNA"/>
</dbReference>
<evidence type="ECO:0000259" key="2">
    <source>
        <dbReference type="Pfam" id="PF24034"/>
    </source>
</evidence>
<comment type="similarity">
    <text evidence="1">Belongs to the ROK (NagC/XylR) family.</text>
</comment>
<sequence>MGDAGVTPGSQAALRQANQQRVVEVLRESGTLTQAEIARSTGLSAASVSNIVRNLRSTGAVSVISTSANGRRARAITLVRSPNAVLAIDFSFVTLTVALGDGQGAVLARESISYDVAADPERSVRRAVWLAETLLARSRVDHASVSLVCASVPGPVAPDSGEVSPITCMPRWAGFRPAASLSHRLGLPVVVENDANVCALAEVSVGAARGSRHVVYVRLGEGVGAGIVIDGHVFRGVGGTAGEIGHMALDSRGQVCRCGNRGCLETLVGAPYLLSMVPSQAGTESPAELGALIAAARSGDPGCQRVVSDAGTALGHGMGVVATMVNPQVVVVGGELAEAGDLLLEPMRRAMELGTLGSALGDLRVVAGELASDAPLRGALHIAAVSAG</sequence>
<dbReference type="SUPFAM" id="SSF53067">
    <property type="entry name" value="Actin-like ATPase domain"/>
    <property type="match status" value="1"/>
</dbReference>
<keyword evidence="3" id="KW-0418">Kinase</keyword>
<keyword evidence="3" id="KW-0808">Transferase</keyword>
<dbReference type="Gene3D" id="1.10.10.10">
    <property type="entry name" value="Winged helix-like DNA-binding domain superfamily/Winged helix DNA-binding domain"/>
    <property type="match status" value="1"/>
</dbReference>
<dbReference type="InterPro" id="IPR036388">
    <property type="entry name" value="WH-like_DNA-bd_sf"/>
</dbReference>
<dbReference type="PANTHER" id="PTHR18964">
    <property type="entry name" value="ROK (REPRESSOR, ORF, KINASE) FAMILY"/>
    <property type="match status" value="1"/>
</dbReference>
<name>A0A543NJF4_9ACTN</name>
<evidence type="ECO:0000313" key="4">
    <source>
        <dbReference type="Proteomes" id="UP000317422"/>
    </source>
</evidence>
<organism evidence="3 4">
    <name type="scientific">Haloactinospora alba</name>
    <dbReference type="NCBI Taxonomy" id="405555"/>
    <lineage>
        <taxon>Bacteria</taxon>
        <taxon>Bacillati</taxon>
        <taxon>Actinomycetota</taxon>
        <taxon>Actinomycetes</taxon>
        <taxon>Streptosporangiales</taxon>
        <taxon>Nocardiopsidaceae</taxon>
        <taxon>Haloactinospora</taxon>
    </lineage>
</organism>
<dbReference type="Pfam" id="PF00480">
    <property type="entry name" value="ROK"/>
    <property type="match status" value="1"/>
</dbReference>
<protein>
    <submittedName>
        <fullName evidence="3">Putative NBD/HSP70 family sugar kinase</fullName>
    </submittedName>
</protein>